<accession>A0A2P5FAK1</accession>
<evidence type="ECO:0000256" key="1">
    <source>
        <dbReference type="SAM" id="MobiDB-lite"/>
    </source>
</evidence>
<comment type="caution">
    <text evidence="2">The sequence shown here is derived from an EMBL/GenBank/DDBJ whole genome shotgun (WGS) entry which is preliminary data.</text>
</comment>
<dbReference type="AlphaFoldDB" id="A0A2P5FAK1"/>
<protein>
    <submittedName>
        <fullName evidence="2">N-terminal acetyltransferase A, auxiliary subunit</fullName>
    </submittedName>
</protein>
<dbReference type="PANTHER" id="PTHR44102:SF1">
    <property type="entry name" value="OS10G0471400 PROTEIN"/>
    <property type="match status" value="1"/>
</dbReference>
<reference evidence="3" key="1">
    <citation type="submission" date="2016-06" db="EMBL/GenBank/DDBJ databases">
        <title>Parallel loss of symbiosis genes in relatives of nitrogen-fixing non-legume Parasponia.</title>
        <authorList>
            <person name="Van Velzen R."/>
            <person name="Holmer R."/>
            <person name="Bu F."/>
            <person name="Rutten L."/>
            <person name="Van Zeijl A."/>
            <person name="Liu W."/>
            <person name="Santuari L."/>
            <person name="Cao Q."/>
            <person name="Sharma T."/>
            <person name="Shen D."/>
            <person name="Roswanjaya Y."/>
            <person name="Wardhani T."/>
            <person name="Kalhor M.S."/>
            <person name="Jansen J."/>
            <person name="Van den Hoogen J."/>
            <person name="Gungor B."/>
            <person name="Hartog M."/>
            <person name="Hontelez J."/>
            <person name="Verver J."/>
            <person name="Yang W.-C."/>
            <person name="Schijlen E."/>
            <person name="Repin R."/>
            <person name="Schilthuizen M."/>
            <person name="Schranz E."/>
            <person name="Heidstra R."/>
            <person name="Miyata K."/>
            <person name="Fedorova E."/>
            <person name="Kohlen W."/>
            <person name="Bisseling T."/>
            <person name="Smit S."/>
            <person name="Geurts R."/>
        </authorList>
    </citation>
    <scope>NUCLEOTIDE SEQUENCE [LARGE SCALE GENOMIC DNA]</scope>
    <source>
        <strain evidence="3">cv. RG33-2</strain>
    </source>
</reference>
<evidence type="ECO:0000313" key="2">
    <source>
        <dbReference type="EMBL" id="PON94809.1"/>
    </source>
</evidence>
<proteinExistence type="predicted"/>
<dbReference type="SUPFAM" id="SSF48452">
    <property type="entry name" value="TPR-like"/>
    <property type="match status" value="2"/>
</dbReference>
<dbReference type="SMART" id="SM00028">
    <property type="entry name" value="TPR"/>
    <property type="match status" value="4"/>
</dbReference>
<name>A0A2P5FAK1_TREOI</name>
<dbReference type="FunCoup" id="A0A2P5FAK1">
    <property type="interactions" value="1457"/>
</dbReference>
<sequence length="732" mass="81846">MRTRNWMNKRRISGIPGRLRKMLKCIRSGEQMKMDEMDHSSDSLATRDYSASGYSSRPGEVEPKVDNSNIEEAESTLRESGYLNYEEARALLGRLEYQKGNIEAALHVFEGIDIAAVTPKMKVSISRRCEQNRRRSQSDAAPPMSLHAVSLLLEAVLLKAKSLQGLGRYEEAAQSCKVILDTVESALPDGLPENFTSDCKLQDTLAKAVELLPELWKLAGAPHEAILSYRRALLYKWSLDTETTAKLQKEFAVFLLYSGCDASPPNLRSQMEGYFVPRNNLEEAILLLLVLMRKLILGRIVWDPSIIDHLTYALAVSGELRALAHQIEELLPTTMERKERACILALCYYGEGKDLVALNLLKNILNDRENRDCVLELLLASKICGENSVCIEEGIDYAYKALSVLEGKCSQVVSISNCLLGVLLSAKSRSAVSDTERISKQSEALQALETAERTTRESNPYVVFHLCLENAEQRKLDSALYYAKQLLKLEAGSSVKGYTLLARILSAQKRFADAETVVNAAIEQTGKWDHGALLRTKAKLQIEQDQLKNAIDTYTHLLAVLQVRTKSASVEKRILKNRRKHDRSLEMETWHDLAKLYTNLSQWRDAEVCLSKSQAINPHSASRWHCTGLLNEAKGLHQEALISFRKALDVDHTHVPSLISTACILRQLGGQSLPVVKSFLMDALRIDRTNPSAWYNLGLLYKADLGASALEAAECFEAAALLEESAPIEPFR</sequence>
<dbReference type="OrthoDB" id="29013at2759"/>
<dbReference type="InterPro" id="IPR011990">
    <property type="entry name" value="TPR-like_helical_dom_sf"/>
</dbReference>
<feature type="compositionally biased region" description="Basic and acidic residues" evidence="1">
    <location>
        <begin position="31"/>
        <end position="41"/>
    </location>
</feature>
<gene>
    <name evidence="2" type="ORF">TorRG33x02_093220</name>
</gene>
<dbReference type="InterPro" id="IPR019734">
    <property type="entry name" value="TPR_rpt"/>
</dbReference>
<dbReference type="InParanoid" id="A0A2P5FAK1"/>
<evidence type="ECO:0000313" key="3">
    <source>
        <dbReference type="Proteomes" id="UP000237000"/>
    </source>
</evidence>
<dbReference type="STRING" id="63057.A0A2P5FAK1"/>
<dbReference type="PANTHER" id="PTHR44102">
    <property type="entry name" value="PROTEIN NPG1"/>
    <property type="match status" value="1"/>
</dbReference>
<dbReference type="Proteomes" id="UP000237000">
    <property type="component" value="Unassembled WGS sequence"/>
</dbReference>
<keyword evidence="3" id="KW-1185">Reference proteome</keyword>
<dbReference type="GO" id="GO:0016740">
    <property type="term" value="F:transferase activity"/>
    <property type="evidence" value="ECO:0007669"/>
    <property type="project" value="UniProtKB-KW"/>
</dbReference>
<keyword evidence="2" id="KW-0808">Transferase</keyword>
<dbReference type="EMBL" id="JXTC01000048">
    <property type="protein sequence ID" value="PON94809.1"/>
    <property type="molecule type" value="Genomic_DNA"/>
</dbReference>
<feature type="region of interest" description="Disordered" evidence="1">
    <location>
        <begin position="31"/>
        <end position="73"/>
    </location>
</feature>
<dbReference type="InterPro" id="IPR043376">
    <property type="entry name" value="NPG1-like"/>
</dbReference>
<organism evidence="2 3">
    <name type="scientific">Trema orientale</name>
    <name type="common">Charcoal tree</name>
    <name type="synonym">Celtis orientalis</name>
    <dbReference type="NCBI Taxonomy" id="63057"/>
    <lineage>
        <taxon>Eukaryota</taxon>
        <taxon>Viridiplantae</taxon>
        <taxon>Streptophyta</taxon>
        <taxon>Embryophyta</taxon>
        <taxon>Tracheophyta</taxon>
        <taxon>Spermatophyta</taxon>
        <taxon>Magnoliopsida</taxon>
        <taxon>eudicotyledons</taxon>
        <taxon>Gunneridae</taxon>
        <taxon>Pentapetalae</taxon>
        <taxon>rosids</taxon>
        <taxon>fabids</taxon>
        <taxon>Rosales</taxon>
        <taxon>Cannabaceae</taxon>
        <taxon>Trema</taxon>
    </lineage>
</organism>
<dbReference type="Gene3D" id="1.25.40.10">
    <property type="entry name" value="Tetratricopeptide repeat domain"/>
    <property type="match status" value="2"/>
</dbReference>